<dbReference type="GO" id="GO:0043190">
    <property type="term" value="C:ATP-binding cassette (ABC) transporter complex"/>
    <property type="evidence" value="ECO:0007669"/>
    <property type="project" value="InterPro"/>
</dbReference>
<feature type="chain" id="PRO_5039299603" evidence="5">
    <location>
        <begin position="20"/>
        <end position="549"/>
    </location>
</feature>
<dbReference type="AlphaFoldDB" id="A0A2U1BJB9"/>
<evidence type="ECO:0000313" key="7">
    <source>
        <dbReference type="EMBL" id="PVY48711.1"/>
    </source>
</evidence>
<keyword evidence="3 5" id="KW-0732">Signal</keyword>
<dbReference type="SUPFAM" id="SSF53850">
    <property type="entry name" value="Periplasmic binding protein-like II"/>
    <property type="match status" value="1"/>
</dbReference>
<proteinExistence type="inferred from homology"/>
<dbReference type="PROSITE" id="PS51257">
    <property type="entry name" value="PROKAR_LIPOPROTEIN"/>
    <property type="match status" value="1"/>
</dbReference>
<evidence type="ECO:0000259" key="6">
    <source>
        <dbReference type="Pfam" id="PF00496"/>
    </source>
</evidence>
<accession>A0A2U1BJB9</accession>
<dbReference type="Gene3D" id="3.10.105.10">
    <property type="entry name" value="Dipeptide-binding Protein, Domain 3"/>
    <property type="match status" value="1"/>
</dbReference>
<gene>
    <name evidence="7" type="ORF">C7373_106220</name>
</gene>
<feature type="signal peptide" evidence="5">
    <location>
        <begin position="1"/>
        <end position="19"/>
    </location>
</feature>
<dbReference type="CDD" id="cd00995">
    <property type="entry name" value="PBP2_NikA_DppA_OppA_like"/>
    <property type="match status" value="1"/>
</dbReference>
<dbReference type="EMBL" id="QEKK01000006">
    <property type="protein sequence ID" value="PVY48711.1"/>
    <property type="molecule type" value="Genomic_DNA"/>
</dbReference>
<reference evidence="7 8" key="1">
    <citation type="submission" date="2018-04" db="EMBL/GenBank/DDBJ databases">
        <title>Genomic Encyclopedia of Type Strains, Phase IV (KMG-IV): sequencing the most valuable type-strain genomes for metagenomic binning, comparative biology and taxonomic classification.</title>
        <authorList>
            <person name="Goeker M."/>
        </authorList>
    </citation>
    <scope>NUCLEOTIDE SEQUENCE [LARGE SCALE GENOMIC DNA]</scope>
    <source>
        <strain evidence="7 8">DSM 26588</strain>
    </source>
</reference>
<name>A0A2U1BJB9_9FIRM</name>
<sequence length="549" mass="60111">MKKLFALFLSGTLVLSALSGCSSSSSSTSTPTPATTTPTSVDTSAPVPAGEPVYGGTLRIAINRSINAKALDPIFADGTACDQVVNQYGETLVQLSPDGSEYLPCIATDWTISDDGMTYTFTIRDDVHFQVGEYQDGRLLTAEDVAYSLNRAHEKAWWNYIPYFEYAEAIDEHTVACHLEYANALFLYDLTSPSGVMIPQEEVDGWGEEEFGSHPIGTGPFKVVEHVPDQYTKLEKNPNYWGVEPYLDGLTYYIIVDEAQNMNALSTGEIDVSVNIAGDYIKQVKDNSNLVLAQGPQNRIAFCGYNMSDPILSDKRVRDAISMAVDRNQIVSAVYANGDGIACSLPIPVTCWLYDESLESLAPAYDPEGAKKLLEEAGYPNGFDIVLSVGQSDAYVRAATIIQAMLSQIGVNVEIQSITPTEMTDRLLNNTVQLFMRDGGQGGSTDPASFVGNFLDSSKLHTNYNAWCYEDPETDELVRKAAASTNQEERIEMYQELLKEAMDTDIGLFYATLNTSWGMQNNVHGYVLETGAVMRVCGLEGTGINIWLS</sequence>
<dbReference type="GO" id="GO:1904680">
    <property type="term" value="F:peptide transmembrane transporter activity"/>
    <property type="evidence" value="ECO:0007669"/>
    <property type="project" value="TreeGrafter"/>
</dbReference>
<organism evidence="7 8">
    <name type="scientific">Intestinimonas butyriciproducens</name>
    <dbReference type="NCBI Taxonomy" id="1297617"/>
    <lineage>
        <taxon>Bacteria</taxon>
        <taxon>Bacillati</taxon>
        <taxon>Bacillota</taxon>
        <taxon>Clostridia</taxon>
        <taxon>Eubacteriales</taxon>
        <taxon>Intestinimonas</taxon>
    </lineage>
</organism>
<evidence type="ECO:0000256" key="5">
    <source>
        <dbReference type="SAM" id="SignalP"/>
    </source>
</evidence>
<dbReference type="GO" id="GO:0042597">
    <property type="term" value="C:periplasmic space"/>
    <property type="evidence" value="ECO:0007669"/>
    <property type="project" value="UniProtKB-ARBA"/>
</dbReference>
<dbReference type="GO" id="GO:0015833">
    <property type="term" value="P:peptide transport"/>
    <property type="evidence" value="ECO:0007669"/>
    <property type="project" value="TreeGrafter"/>
</dbReference>
<dbReference type="InterPro" id="IPR039424">
    <property type="entry name" value="SBP_5"/>
</dbReference>
<dbReference type="Proteomes" id="UP000245778">
    <property type="component" value="Unassembled WGS sequence"/>
</dbReference>
<dbReference type="PIRSF" id="PIRSF002741">
    <property type="entry name" value="MppA"/>
    <property type="match status" value="1"/>
</dbReference>
<dbReference type="PANTHER" id="PTHR30290:SF9">
    <property type="entry name" value="OLIGOPEPTIDE-BINDING PROTEIN APPA"/>
    <property type="match status" value="1"/>
</dbReference>
<dbReference type="InterPro" id="IPR000914">
    <property type="entry name" value="SBP_5_dom"/>
</dbReference>
<dbReference type="GeneID" id="93228519"/>
<dbReference type="Gene3D" id="3.40.190.10">
    <property type="entry name" value="Periplasmic binding protein-like II"/>
    <property type="match status" value="1"/>
</dbReference>
<comment type="similarity">
    <text evidence="1">Belongs to the bacterial solute-binding protein 5 family.</text>
</comment>
<comment type="caution">
    <text evidence="7">The sequence shown here is derived from an EMBL/GenBank/DDBJ whole genome shotgun (WGS) entry which is preliminary data.</text>
</comment>
<protein>
    <submittedName>
        <fullName evidence="7">Peptide/nickel transport system substrate-binding protein</fullName>
    </submittedName>
</protein>
<dbReference type="InterPro" id="IPR030678">
    <property type="entry name" value="Peptide/Ni-bd"/>
</dbReference>
<feature type="domain" description="Solute-binding protein family 5" evidence="6">
    <location>
        <begin position="102"/>
        <end position="458"/>
    </location>
</feature>
<evidence type="ECO:0000256" key="2">
    <source>
        <dbReference type="ARBA" id="ARBA00022448"/>
    </source>
</evidence>
<dbReference type="OrthoDB" id="9772924at2"/>
<dbReference type="RefSeq" id="WP_075704312.1">
    <property type="nucleotide sequence ID" value="NZ_CALICV010000023.1"/>
</dbReference>
<evidence type="ECO:0000313" key="8">
    <source>
        <dbReference type="Proteomes" id="UP000245778"/>
    </source>
</evidence>
<keyword evidence="2" id="KW-0813">Transport</keyword>
<dbReference type="Gene3D" id="3.90.76.10">
    <property type="entry name" value="Dipeptide-binding Protein, Domain 1"/>
    <property type="match status" value="1"/>
</dbReference>
<evidence type="ECO:0000256" key="4">
    <source>
        <dbReference type="SAM" id="MobiDB-lite"/>
    </source>
</evidence>
<dbReference type="PANTHER" id="PTHR30290">
    <property type="entry name" value="PERIPLASMIC BINDING COMPONENT OF ABC TRANSPORTER"/>
    <property type="match status" value="1"/>
</dbReference>
<feature type="region of interest" description="Disordered" evidence="4">
    <location>
        <begin position="22"/>
        <end position="48"/>
    </location>
</feature>
<evidence type="ECO:0000256" key="1">
    <source>
        <dbReference type="ARBA" id="ARBA00005695"/>
    </source>
</evidence>
<evidence type="ECO:0000256" key="3">
    <source>
        <dbReference type="ARBA" id="ARBA00022729"/>
    </source>
</evidence>
<dbReference type="Pfam" id="PF00496">
    <property type="entry name" value="SBP_bac_5"/>
    <property type="match status" value="1"/>
</dbReference>